<dbReference type="Proteomes" id="UP000320672">
    <property type="component" value="Chromosome"/>
</dbReference>
<dbReference type="OrthoDB" id="378654at2"/>
<proteinExistence type="predicted"/>
<keyword evidence="2" id="KW-1185">Reference proteome</keyword>
<dbReference type="KEGG" id="rml:FF011L_25220"/>
<evidence type="ECO:0000313" key="1">
    <source>
        <dbReference type="EMBL" id="QDS93749.1"/>
    </source>
</evidence>
<gene>
    <name evidence="1" type="ORF">FF011L_25220</name>
</gene>
<evidence type="ECO:0000313" key="2">
    <source>
        <dbReference type="Proteomes" id="UP000320672"/>
    </source>
</evidence>
<evidence type="ECO:0008006" key="3">
    <source>
        <dbReference type="Google" id="ProtNLM"/>
    </source>
</evidence>
<sequence>MLQSQELRDLTWVVESPFLLNPHPDLPKFDWRSVSLSQLTAFCQEKPSRRVGRYFEGLVLYWLQHVRKIQVVAESLQVRSGKRTLGEIDFLFRDESSKLTHWEVAVKFYLFHPNRTFAGSHYIGPNAGDTFERKRERMFRHQLPLSETHFPDVQQRNAFVKGRIFYHPDDGSQPQLPEGLAPDHLRGNWIHAFELVGWIRKQDGRHAILNKPYWLSPAEFDQDGDCGLSDHETIERLTRHFQEAAHPVLVSHLCESDGLWQETSRTFVVPDHWPGTG</sequence>
<organism evidence="1 2">
    <name type="scientific">Roseimaritima multifibrata</name>
    <dbReference type="NCBI Taxonomy" id="1930274"/>
    <lineage>
        <taxon>Bacteria</taxon>
        <taxon>Pseudomonadati</taxon>
        <taxon>Planctomycetota</taxon>
        <taxon>Planctomycetia</taxon>
        <taxon>Pirellulales</taxon>
        <taxon>Pirellulaceae</taxon>
        <taxon>Roseimaritima</taxon>
    </lineage>
</organism>
<dbReference type="AlphaFoldDB" id="A0A517MFU3"/>
<dbReference type="InterPro" id="IPR015003">
    <property type="entry name" value="DUF1853"/>
</dbReference>
<reference evidence="1 2" key="1">
    <citation type="submission" date="2019-02" db="EMBL/GenBank/DDBJ databases">
        <title>Deep-cultivation of Planctomycetes and their phenomic and genomic characterization uncovers novel biology.</title>
        <authorList>
            <person name="Wiegand S."/>
            <person name="Jogler M."/>
            <person name="Boedeker C."/>
            <person name="Pinto D."/>
            <person name="Vollmers J."/>
            <person name="Rivas-Marin E."/>
            <person name="Kohn T."/>
            <person name="Peeters S.H."/>
            <person name="Heuer A."/>
            <person name="Rast P."/>
            <person name="Oberbeckmann S."/>
            <person name="Bunk B."/>
            <person name="Jeske O."/>
            <person name="Meyerdierks A."/>
            <person name="Storesund J.E."/>
            <person name="Kallscheuer N."/>
            <person name="Luecker S."/>
            <person name="Lage O.M."/>
            <person name="Pohl T."/>
            <person name="Merkel B.J."/>
            <person name="Hornburger P."/>
            <person name="Mueller R.-W."/>
            <person name="Bruemmer F."/>
            <person name="Labrenz M."/>
            <person name="Spormann A.M."/>
            <person name="Op den Camp H."/>
            <person name="Overmann J."/>
            <person name="Amann R."/>
            <person name="Jetten M.S.M."/>
            <person name="Mascher T."/>
            <person name="Medema M.H."/>
            <person name="Devos D.P."/>
            <person name="Kaster A.-K."/>
            <person name="Ovreas L."/>
            <person name="Rohde M."/>
            <person name="Galperin M.Y."/>
            <person name="Jogler C."/>
        </authorList>
    </citation>
    <scope>NUCLEOTIDE SEQUENCE [LARGE SCALE GENOMIC DNA]</scope>
    <source>
        <strain evidence="1 2">FF011L</strain>
    </source>
</reference>
<dbReference type="RefSeq" id="WP_145351850.1">
    <property type="nucleotide sequence ID" value="NZ_CP036262.1"/>
</dbReference>
<dbReference type="EMBL" id="CP036262">
    <property type="protein sequence ID" value="QDS93749.1"/>
    <property type="molecule type" value="Genomic_DNA"/>
</dbReference>
<name>A0A517MFU3_9BACT</name>
<accession>A0A517MFU3</accession>
<protein>
    <recommendedName>
        <fullName evidence="3">DUF1853 domain-containing protein</fullName>
    </recommendedName>
</protein>
<dbReference type="Pfam" id="PF08907">
    <property type="entry name" value="DUF1853"/>
    <property type="match status" value="1"/>
</dbReference>